<evidence type="ECO:0000259" key="4">
    <source>
        <dbReference type="Pfam" id="PF02582"/>
    </source>
</evidence>
<reference evidence="5 6" key="2">
    <citation type="submission" date="2016-05" db="EMBL/GenBank/DDBJ databases">
        <title>Lineage-specific infection strategies underlie the spectrum of fungal disease in amphibians.</title>
        <authorList>
            <person name="Cuomo C.A."/>
            <person name="Farrer R.A."/>
            <person name="James T."/>
            <person name="Longcore J."/>
            <person name="Birren B."/>
        </authorList>
    </citation>
    <scope>NUCLEOTIDE SEQUENCE [LARGE SCALE GENOMIC DNA]</scope>
    <source>
        <strain evidence="5 6">JEL423</strain>
    </source>
</reference>
<keyword evidence="3" id="KW-0812">Transmembrane</keyword>
<feature type="domain" description="DUF155" evidence="4">
    <location>
        <begin position="338"/>
        <end position="511"/>
    </location>
</feature>
<dbReference type="Proteomes" id="UP000077115">
    <property type="component" value="Unassembled WGS sequence"/>
</dbReference>
<sequence>MSKRTNSRTPANMEGSSRGQQPSQGRTVQFDISEGYDAHSSADNIYTTGFSSNSLSTANPGLPPSFYGSSFPPVFHQLTSNANARRNEQHGRTQAHAALASGNGASSWRNSPTLHRPNRPNIPQRTTKITQKLVLFPDDSNAGTIAGAAIGDDALTARTPPDVNAWANTDQNITSGAVSDPSQQVSGIMAGVGDAARTHAERQSKEERTGIPRVTCYCVAESFNMDDTIALIRDVHGVIPKQYDECVYFYYEPGMKSRVFGQASSVNAADTNDRRLNQKFTPTLNRHNIRSIDPSPHMMPGIYADFPEHTQTDRHTRFPESNSTESVVVYPWMNRSEVFIFDYGVVALWNFSKAEERQFLSIILKFGVGLLNSDDVEIEDFHFQYDLAGPHQPRIFNDMITLKSSSPLIKLTISHGLAQSVKLSLFENAMEETIDGATPLPRMMAKYGQVKMSRIEIMKIVGQLFRLKMNVNLVSNVLDTPEIFWAEPELEGLYNAIRGYLEISQRAKLLNSRADVLSDLLDMLSEHLNSNEMTFITWVVIVLIFFAVIIAIAEVVVKVYKMQAGIE</sequence>
<dbReference type="PANTHER" id="PTHR16255:SF15">
    <property type="entry name" value="SPORULATION PROTEIN RMD1"/>
    <property type="match status" value="1"/>
</dbReference>
<keyword evidence="3" id="KW-0472">Membrane</keyword>
<dbReference type="OrthoDB" id="18302at2759"/>
<evidence type="ECO:0000256" key="3">
    <source>
        <dbReference type="SAM" id="Phobius"/>
    </source>
</evidence>
<evidence type="ECO:0000313" key="5">
    <source>
        <dbReference type="EMBL" id="OAJ40447.1"/>
    </source>
</evidence>
<dbReference type="AlphaFoldDB" id="A0A177WJZ3"/>
<gene>
    <name evidence="5" type="ORF">BDEG_24182</name>
</gene>
<feature type="transmembrane region" description="Helical" evidence="3">
    <location>
        <begin position="535"/>
        <end position="557"/>
    </location>
</feature>
<dbReference type="InterPro" id="IPR003734">
    <property type="entry name" value="DUF155"/>
</dbReference>
<dbReference type="eggNOG" id="KOG2861">
    <property type="taxonomic scope" value="Eukaryota"/>
</dbReference>
<organism evidence="5 6">
    <name type="scientific">Batrachochytrium dendrobatidis (strain JEL423)</name>
    <dbReference type="NCBI Taxonomy" id="403673"/>
    <lineage>
        <taxon>Eukaryota</taxon>
        <taxon>Fungi</taxon>
        <taxon>Fungi incertae sedis</taxon>
        <taxon>Chytridiomycota</taxon>
        <taxon>Chytridiomycota incertae sedis</taxon>
        <taxon>Chytridiomycetes</taxon>
        <taxon>Rhizophydiales</taxon>
        <taxon>Rhizophydiales incertae sedis</taxon>
        <taxon>Batrachochytrium</taxon>
    </lineage>
</organism>
<feature type="compositionally biased region" description="Polar residues" evidence="2">
    <location>
        <begin position="7"/>
        <end position="26"/>
    </location>
</feature>
<feature type="region of interest" description="Disordered" evidence="2">
    <location>
        <begin position="85"/>
        <end position="123"/>
    </location>
</feature>
<dbReference type="GO" id="GO:0005739">
    <property type="term" value="C:mitochondrion"/>
    <property type="evidence" value="ECO:0007669"/>
    <property type="project" value="UniProtKB-ARBA"/>
</dbReference>
<feature type="compositionally biased region" description="Polar residues" evidence="2">
    <location>
        <begin position="103"/>
        <end position="113"/>
    </location>
</feature>
<dbReference type="Pfam" id="PF02582">
    <property type="entry name" value="DUF155"/>
    <property type="match status" value="1"/>
</dbReference>
<comment type="similarity">
    <text evidence="1">Belongs to the RMD1/sif2 family.</text>
</comment>
<evidence type="ECO:0000256" key="1">
    <source>
        <dbReference type="ARBA" id="ARBA00008306"/>
    </source>
</evidence>
<dbReference type="EMBL" id="DS022304">
    <property type="protein sequence ID" value="OAJ40447.1"/>
    <property type="molecule type" value="Genomic_DNA"/>
</dbReference>
<dbReference type="PANTHER" id="PTHR16255">
    <property type="entry name" value="REQUIRED FOR MEIOTIC NUCLEAR DIVISION PROTEIN 1 HOMOLOG"/>
    <property type="match status" value="1"/>
</dbReference>
<keyword evidence="3" id="KW-1133">Transmembrane helix</keyword>
<protein>
    <recommendedName>
        <fullName evidence="4">DUF155 domain-containing protein</fullName>
    </recommendedName>
</protein>
<name>A0A177WJZ3_BATDL</name>
<dbReference type="VEuPathDB" id="FungiDB:BDEG_24182"/>
<reference evidence="5 6" key="1">
    <citation type="submission" date="2006-10" db="EMBL/GenBank/DDBJ databases">
        <title>The Genome Sequence of Batrachochytrium dendrobatidis JEL423.</title>
        <authorList>
            <consortium name="The Broad Institute Genome Sequencing Platform"/>
            <person name="Birren B."/>
            <person name="Lander E."/>
            <person name="Galagan J."/>
            <person name="Cuomo C."/>
            <person name="Devon K."/>
            <person name="Jaffe D."/>
            <person name="Butler J."/>
            <person name="Alvarez P."/>
            <person name="Gnerre S."/>
            <person name="Grabherr M."/>
            <person name="Kleber M."/>
            <person name="Mauceli E."/>
            <person name="Brockman W."/>
            <person name="Young S."/>
            <person name="LaButti K."/>
            <person name="Sykes S."/>
            <person name="DeCaprio D."/>
            <person name="Crawford M."/>
            <person name="Koehrsen M."/>
            <person name="Engels R."/>
            <person name="Montgomery P."/>
            <person name="Pearson M."/>
            <person name="Howarth C."/>
            <person name="Larson L."/>
            <person name="White J."/>
            <person name="O'Leary S."/>
            <person name="Kodira C."/>
            <person name="Zeng Q."/>
            <person name="Yandava C."/>
            <person name="Alvarado L."/>
            <person name="Longcore J."/>
            <person name="James T."/>
        </authorList>
    </citation>
    <scope>NUCLEOTIDE SEQUENCE [LARGE SCALE GENOMIC DNA]</scope>
    <source>
        <strain evidence="5 6">JEL423</strain>
    </source>
</reference>
<proteinExistence type="inferred from homology"/>
<dbReference type="InterPro" id="IPR051624">
    <property type="entry name" value="RMD1/Sad1-interacting"/>
</dbReference>
<evidence type="ECO:0000313" key="6">
    <source>
        <dbReference type="Proteomes" id="UP000077115"/>
    </source>
</evidence>
<accession>A0A177WJZ3</accession>
<evidence type="ECO:0000256" key="2">
    <source>
        <dbReference type="SAM" id="MobiDB-lite"/>
    </source>
</evidence>
<feature type="region of interest" description="Disordered" evidence="2">
    <location>
        <begin position="1"/>
        <end position="26"/>
    </location>
</feature>